<keyword evidence="4" id="KW-1185">Reference proteome</keyword>
<dbReference type="Pfam" id="PF13343">
    <property type="entry name" value="SBP_bac_6"/>
    <property type="match status" value="1"/>
</dbReference>
<evidence type="ECO:0000256" key="2">
    <source>
        <dbReference type="SAM" id="MobiDB-lite"/>
    </source>
</evidence>
<dbReference type="Proteomes" id="UP000252189">
    <property type="component" value="Unassembled WGS sequence"/>
</dbReference>
<dbReference type="RefSeq" id="WP_114449260.1">
    <property type="nucleotide sequence ID" value="NZ_QPHM01000001.1"/>
</dbReference>
<dbReference type="PANTHER" id="PTHR30006:SF24">
    <property type="entry name" value="SLL0237 PROTEIN"/>
    <property type="match status" value="1"/>
</dbReference>
<dbReference type="PROSITE" id="PS51257">
    <property type="entry name" value="PROKAR_LIPOPROTEIN"/>
    <property type="match status" value="1"/>
</dbReference>
<proteinExistence type="predicted"/>
<dbReference type="PIRSF" id="PIRSF002825">
    <property type="entry name" value="CfbpA"/>
    <property type="match status" value="1"/>
</dbReference>
<dbReference type="EMBL" id="QPHM01000001">
    <property type="protein sequence ID" value="RCU47701.1"/>
    <property type="molecule type" value="Genomic_DNA"/>
</dbReference>
<keyword evidence="1" id="KW-0732">Signal</keyword>
<protein>
    <submittedName>
        <fullName evidence="3">Extracellular solute-binding protein</fullName>
    </submittedName>
</protein>
<dbReference type="OrthoDB" id="305188at2157"/>
<reference evidence="3 4" key="1">
    <citation type="submission" date="2018-07" db="EMBL/GenBank/DDBJ databases">
        <title>Genome sequences of Haloplanus salinus JCM 18368T.</title>
        <authorList>
            <person name="Kim Y.B."/>
            <person name="Roh S.W."/>
        </authorList>
    </citation>
    <scope>NUCLEOTIDE SEQUENCE [LARGE SCALE GENOMIC DNA]</scope>
    <source>
        <strain evidence="3 4">JCM 18368</strain>
    </source>
</reference>
<evidence type="ECO:0000313" key="3">
    <source>
        <dbReference type="EMBL" id="RCU47701.1"/>
    </source>
</evidence>
<accession>A0A368NE21</accession>
<feature type="compositionally biased region" description="Gly residues" evidence="2">
    <location>
        <begin position="37"/>
        <end position="52"/>
    </location>
</feature>
<gene>
    <name evidence="3" type="ORF">DU504_10555</name>
</gene>
<comment type="caution">
    <text evidence="3">The sequence shown here is derived from an EMBL/GenBank/DDBJ whole genome shotgun (WGS) entry which is preliminary data.</text>
</comment>
<dbReference type="PROSITE" id="PS51318">
    <property type="entry name" value="TAT"/>
    <property type="match status" value="1"/>
</dbReference>
<dbReference type="InterPro" id="IPR026045">
    <property type="entry name" value="Ferric-bd"/>
</dbReference>
<name>A0A368NE21_9EURY</name>
<organism evidence="3 4">
    <name type="scientific">Haloplanus salinus</name>
    <dbReference type="NCBI Taxonomy" id="1126245"/>
    <lineage>
        <taxon>Archaea</taxon>
        <taxon>Methanobacteriati</taxon>
        <taxon>Methanobacteriota</taxon>
        <taxon>Stenosarchaea group</taxon>
        <taxon>Halobacteria</taxon>
        <taxon>Halobacteriales</taxon>
        <taxon>Haloferacaceae</taxon>
        <taxon>Haloplanus</taxon>
    </lineage>
</organism>
<evidence type="ECO:0000313" key="4">
    <source>
        <dbReference type="Proteomes" id="UP000252189"/>
    </source>
</evidence>
<dbReference type="Gene3D" id="3.40.190.10">
    <property type="entry name" value="Periplasmic binding protein-like II"/>
    <property type="match status" value="2"/>
</dbReference>
<dbReference type="AlphaFoldDB" id="A0A368NE21"/>
<feature type="region of interest" description="Disordered" evidence="2">
    <location>
        <begin position="37"/>
        <end position="61"/>
    </location>
</feature>
<sequence length="392" mass="41420">MKDNRSTRRRVLRLGGAAGLASIAGCSGLLGNGGANGGGDGDGDGGGTGGENVVGQIGSGRSPFGARDISGGVSMAAMPDLSGELTLYSGRGEPLVGQLITYIQDLYPDLTIRPRYNSAAELVNQIETEGSGSPADVFFSVNAGSLGALKDRGRTAELPTEVLDMVPDQFHDPDGTWIGTSGRARTIPYNTNELSDSDIPDDIFAFPETEAFRDAIGCAPTYSSFQAFITAMRALNGEEETRQWLNGMQELGLDANYPDEFLVSQAVADGELRAGFANHYYIQRVLAGRPNAPISTAFTDGDAGAIFNVAGACVLDTAADTDLAANFVRHLLSAEAQDYFARETFEYPLVPGVEPIGRLPTIDELNPPEDLDLTQLSDLEGTVNLLRDVGIL</sequence>
<dbReference type="PANTHER" id="PTHR30006">
    <property type="entry name" value="THIAMINE-BINDING PERIPLASMIC PROTEIN-RELATED"/>
    <property type="match status" value="1"/>
</dbReference>
<dbReference type="SUPFAM" id="SSF53850">
    <property type="entry name" value="Periplasmic binding protein-like II"/>
    <property type="match status" value="1"/>
</dbReference>
<evidence type="ECO:0000256" key="1">
    <source>
        <dbReference type="ARBA" id="ARBA00022729"/>
    </source>
</evidence>
<dbReference type="InterPro" id="IPR006311">
    <property type="entry name" value="TAT_signal"/>
</dbReference>